<feature type="chain" id="PRO_5009523783" description="DUF5666 domain-containing protein" evidence="1">
    <location>
        <begin position="30"/>
        <end position="298"/>
    </location>
</feature>
<comment type="caution">
    <text evidence="2">The sequence shown here is derived from an EMBL/GenBank/DDBJ whole genome shotgun (WGS) entry which is preliminary data.</text>
</comment>
<dbReference type="Proteomes" id="UP000178042">
    <property type="component" value="Unassembled WGS sequence"/>
</dbReference>
<proteinExistence type="predicted"/>
<keyword evidence="1" id="KW-0732">Signal</keyword>
<accession>A0A1F6DBK1</accession>
<dbReference type="AlphaFoldDB" id="A0A1F6DBK1"/>
<reference evidence="2 3" key="1">
    <citation type="journal article" date="2016" name="Nat. Commun.">
        <title>Thousands of microbial genomes shed light on interconnected biogeochemical processes in an aquifer system.</title>
        <authorList>
            <person name="Anantharaman K."/>
            <person name="Brown C.T."/>
            <person name="Hug L.A."/>
            <person name="Sharon I."/>
            <person name="Castelle C.J."/>
            <person name="Probst A.J."/>
            <person name="Thomas B.C."/>
            <person name="Singh A."/>
            <person name="Wilkins M.J."/>
            <person name="Karaoz U."/>
            <person name="Brodie E.L."/>
            <person name="Williams K.H."/>
            <person name="Hubbard S.S."/>
            <person name="Banfield J.F."/>
        </authorList>
    </citation>
    <scope>NUCLEOTIDE SEQUENCE [LARGE SCALE GENOMIC DNA]</scope>
</reference>
<name>A0A1F6DBK1_9BACT</name>
<gene>
    <name evidence="2" type="ORF">A3C86_03390</name>
</gene>
<evidence type="ECO:0000313" key="2">
    <source>
        <dbReference type="EMBL" id="OGG58786.1"/>
    </source>
</evidence>
<sequence length="298" mass="32181">MKNPSESLIRRLILGAFLLASLGAESVYAASPSELHIKPDGKFFATNVVVIQKAGTSNFFSRVTWGNNVYVRVTVLAQKDTAITKAHGEPATANDIKEKDILDVEGRLSSGEGVLIINASRIRDTSLQVESKTISGTVASVSPESSLLVLSNTNFGPATTVTLATSTIIQKGVRVIDLRDIHQGDRVPSAVGNYDYSKNVFSASLIEVHQDKSIFVPRNFEGKLKSISATTLPATLEVAVGNADYTVYLAEGASVLNNRKKPASLTRFIVGDTVRFYGGIRQTNFSEIDAEIVRDLDF</sequence>
<feature type="signal peptide" evidence="1">
    <location>
        <begin position="1"/>
        <end position="29"/>
    </location>
</feature>
<evidence type="ECO:0008006" key="4">
    <source>
        <dbReference type="Google" id="ProtNLM"/>
    </source>
</evidence>
<evidence type="ECO:0000256" key="1">
    <source>
        <dbReference type="SAM" id="SignalP"/>
    </source>
</evidence>
<dbReference type="EMBL" id="MFLD01000035">
    <property type="protein sequence ID" value="OGG58786.1"/>
    <property type="molecule type" value="Genomic_DNA"/>
</dbReference>
<evidence type="ECO:0000313" key="3">
    <source>
        <dbReference type="Proteomes" id="UP000178042"/>
    </source>
</evidence>
<organism evidence="2 3">
    <name type="scientific">Candidatus Kaiserbacteria bacterium RIFCSPHIGHO2_02_FULL_49_16</name>
    <dbReference type="NCBI Taxonomy" id="1798490"/>
    <lineage>
        <taxon>Bacteria</taxon>
        <taxon>Candidatus Kaiseribacteriota</taxon>
    </lineage>
</organism>
<protein>
    <recommendedName>
        <fullName evidence="4">DUF5666 domain-containing protein</fullName>
    </recommendedName>
</protein>